<keyword evidence="1" id="KW-0479">Metal-binding</keyword>
<dbReference type="Pfam" id="PF20511">
    <property type="entry name" value="PMI_typeI_cat"/>
    <property type="match status" value="1"/>
</dbReference>
<dbReference type="GO" id="GO:0004476">
    <property type="term" value="F:mannose-6-phosphate isomerase activity"/>
    <property type="evidence" value="ECO:0007669"/>
    <property type="project" value="UniProtKB-EC"/>
</dbReference>
<dbReference type="InterPro" id="IPR046457">
    <property type="entry name" value="PMI_typeI_cat"/>
</dbReference>
<dbReference type="CDD" id="cd07010">
    <property type="entry name" value="cupin_PMI_type_I_N_bac"/>
    <property type="match status" value="1"/>
</dbReference>
<name>A0ABR6PQL0_9SPHI</name>
<dbReference type="InterPro" id="IPR014710">
    <property type="entry name" value="RmlC-like_jellyroll"/>
</dbReference>
<keyword evidence="4" id="KW-0413">Isomerase</keyword>
<dbReference type="InterPro" id="IPR011051">
    <property type="entry name" value="RmlC_Cupin_sf"/>
</dbReference>
<comment type="caution">
    <text evidence="4">The sequence shown here is derived from an EMBL/GenBank/DDBJ whole genome shotgun (WGS) entry which is preliminary data.</text>
</comment>
<protein>
    <submittedName>
        <fullName evidence="4">Mannose-6-phosphate isomerase</fullName>
        <ecNumber evidence="4">5.3.1.8</ecNumber>
    </submittedName>
</protein>
<dbReference type="Proteomes" id="UP000541583">
    <property type="component" value="Unassembled WGS sequence"/>
</dbReference>
<evidence type="ECO:0000259" key="3">
    <source>
        <dbReference type="Pfam" id="PF20511"/>
    </source>
</evidence>
<dbReference type="PIRSF" id="PIRSF036894">
    <property type="entry name" value="PMI_Firm_short"/>
    <property type="match status" value="1"/>
</dbReference>
<dbReference type="InterPro" id="IPR014628">
    <property type="entry name" value="Man6P_isomerase_Firm_short"/>
</dbReference>
<gene>
    <name evidence="4" type="ORF">HDF23_004787</name>
</gene>
<evidence type="ECO:0000256" key="1">
    <source>
        <dbReference type="ARBA" id="ARBA00022723"/>
    </source>
</evidence>
<dbReference type="RefSeq" id="WP_076376955.1">
    <property type="nucleotide sequence ID" value="NZ_FTMG01000015.1"/>
</dbReference>
<evidence type="ECO:0000256" key="2">
    <source>
        <dbReference type="ARBA" id="ARBA00022833"/>
    </source>
</evidence>
<dbReference type="PANTHER" id="PTHR42742:SF3">
    <property type="entry name" value="FRUCTOKINASE"/>
    <property type="match status" value="1"/>
</dbReference>
<dbReference type="EC" id="5.3.1.8" evidence="4"/>
<accession>A0ABR6PQL0</accession>
<evidence type="ECO:0000313" key="5">
    <source>
        <dbReference type="Proteomes" id="UP000541583"/>
    </source>
</evidence>
<keyword evidence="2" id="KW-0862">Zinc</keyword>
<dbReference type="EMBL" id="JACHCB010000015">
    <property type="protein sequence ID" value="MBB6112014.1"/>
    <property type="molecule type" value="Genomic_DNA"/>
</dbReference>
<sequence length="334" mass="37926">MKSILYPLKFEPVYQYRLWGGRKLESLLYKPLPKNEPIGEAWILSDRKDHASKVSDGPLQGYTITQLMKQYPGELMGKLKDRFDRFPLLLKFLDCKEVLSVQVHPSDNQKKYIPDGDTGKTEAWVVLEAAKDSLIYAGLTPGTNKQNLSKAVQSNSVEKHLHSFIPKQGDSIFIHSGTVHTLKGAVVFEVQENSDVTFRLYDWDRTDTKIGKHRELQVADALACIDFEQINIGPVIPVNEGDKTEKLFDDDHFIVWRTQNDSSFTVGYVNEPRILVCIEGNGELYYEDHNFSINKGDVMLLPASVGQCNFRPDNEITLLEIAIPDKQMPLTNPQ</sequence>
<organism evidence="4 5">
    <name type="scientific">Mucilaginibacter lappiensis</name>
    <dbReference type="NCBI Taxonomy" id="354630"/>
    <lineage>
        <taxon>Bacteria</taxon>
        <taxon>Pseudomonadati</taxon>
        <taxon>Bacteroidota</taxon>
        <taxon>Sphingobacteriia</taxon>
        <taxon>Sphingobacteriales</taxon>
        <taxon>Sphingobacteriaceae</taxon>
        <taxon>Mucilaginibacter</taxon>
    </lineage>
</organism>
<keyword evidence="5" id="KW-1185">Reference proteome</keyword>
<proteinExistence type="predicted"/>
<dbReference type="PANTHER" id="PTHR42742">
    <property type="entry name" value="TRANSCRIPTIONAL REPRESSOR MPRA"/>
    <property type="match status" value="1"/>
</dbReference>
<reference evidence="4 5" key="1">
    <citation type="submission" date="2020-08" db="EMBL/GenBank/DDBJ databases">
        <title>Genomic Encyclopedia of Type Strains, Phase IV (KMG-V): Genome sequencing to study the core and pangenomes of soil and plant-associated prokaryotes.</title>
        <authorList>
            <person name="Whitman W."/>
        </authorList>
    </citation>
    <scope>NUCLEOTIDE SEQUENCE [LARGE SCALE GENOMIC DNA]</scope>
    <source>
        <strain evidence="4 5">ANJLi2</strain>
    </source>
</reference>
<feature type="domain" description="Phosphomannose isomerase type I catalytic" evidence="3">
    <location>
        <begin position="9"/>
        <end position="112"/>
    </location>
</feature>
<dbReference type="Gene3D" id="2.60.120.10">
    <property type="entry name" value="Jelly Rolls"/>
    <property type="match status" value="2"/>
</dbReference>
<evidence type="ECO:0000313" key="4">
    <source>
        <dbReference type="EMBL" id="MBB6112014.1"/>
    </source>
</evidence>
<dbReference type="InterPro" id="IPR051804">
    <property type="entry name" value="Carb_Metab_Reg_Kinase/Isom"/>
</dbReference>
<dbReference type="SUPFAM" id="SSF51182">
    <property type="entry name" value="RmlC-like cupins"/>
    <property type="match status" value="1"/>
</dbReference>